<proteinExistence type="inferred from homology"/>
<comment type="similarity">
    <text evidence="1">Belongs to the peptidase S10 family.</text>
</comment>
<evidence type="ECO:0000313" key="9">
    <source>
        <dbReference type="Proteomes" id="UP000288716"/>
    </source>
</evidence>
<dbReference type="InterPro" id="IPR029058">
    <property type="entry name" value="AB_hydrolase_fold"/>
</dbReference>
<keyword evidence="4 7" id="KW-0732">Signal</keyword>
<keyword evidence="2 8" id="KW-0121">Carboxypeptidase</keyword>
<keyword evidence="6" id="KW-0325">Glycoprotein</keyword>
<dbReference type="VEuPathDB" id="VectorBase:LDEU011010"/>
<dbReference type="PRINTS" id="PR00724">
    <property type="entry name" value="CRBOXYPTASEC"/>
</dbReference>
<dbReference type="AlphaFoldDB" id="A0A443S0J0"/>
<keyword evidence="5" id="KW-0378">Hydrolase</keyword>
<dbReference type="InterPro" id="IPR001563">
    <property type="entry name" value="Peptidase_S10"/>
</dbReference>
<dbReference type="PANTHER" id="PTHR11802:SF472">
    <property type="entry name" value="SERINE CARBOXYPEPTIDASE CPVL-RELATED"/>
    <property type="match status" value="1"/>
</dbReference>
<keyword evidence="9" id="KW-1185">Reference proteome</keyword>
<dbReference type="EMBL" id="NCKV01014017">
    <property type="protein sequence ID" value="RWS21030.1"/>
    <property type="molecule type" value="Genomic_DNA"/>
</dbReference>
<organism evidence="8 9">
    <name type="scientific">Leptotrombidium deliense</name>
    <dbReference type="NCBI Taxonomy" id="299467"/>
    <lineage>
        <taxon>Eukaryota</taxon>
        <taxon>Metazoa</taxon>
        <taxon>Ecdysozoa</taxon>
        <taxon>Arthropoda</taxon>
        <taxon>Chelicerata</taxon>
        <taxon>Arachnida</taxon>
        <taxon>Acari</taxon>
        <taxon>Acariformes</taxon>
        <taxon>Trombidiformes</taxon>
        <taxon>Prostigmata</taxon>
        <taxon>Anystina</taxon>
        <taxon>Parasitengona</taxon>
        <taxon>Trombiculoidea</taxon>
        <taxon>Trombiculidae</taxon>
        <taxon>Leptotrombidium</taxon>
    </lineage>
</organism>
<evidence type="ECO:0000256" key="6">
    <source>
        <dbReference type="ARBA" id="ARBA00023180"/>
    </source>
</evidence>
<dbReference type="GO" id="GO:0006508">
    <property type="term" value="P:proteolysis"/>
    <property type="evidence" value="ECO:0007669"/>
    <property type="project" value="UniProtKB-KW"/>
</dbReference>
<name>A0A443S0J0_9ACAR</name>
<dbReference type="GO" id="GO:0004185">
    <property type="term" value="F:serine-type carboxypeptidase activity"/>
    <property type="evidence" value="ECO:0007669"/>
    <property type="project" value="InterPro"/>
</dbReference>
<dbReference type="Pfam" id="PF00450">
    <property type="entry name" value="Peptidase_S10"/>
    <property type="match status" value="1"/>
</dbReference>
<evidence type="ECO:0000256" key="1">
    <source>
        <dbReference type="ARBA" id="ARBA00009431"/>
    </source>
</evidence>
<evidence type="ECO:0000256" key="2">
    <source>
        <dbReference type="ARBA" id="ARBA00022645"/>
    </source>
</evidence>
<dbReference type="PANTHER" id="PTHR11802">
    <property type="entry name" value="SERINE PROTEASE FAMILY S10 SERINE CARBOXYPEPTIDASE"/>
    <property type="match status" value="1"/>
</dbReference>
<reference evidence="8 9" key="1">
    <citation type="journal article" date="2018" name="Gigascience">
        <title>Genomes of trombidid mites reveal novel predicted allergens and laterally-transferred genes associated with secondary metabolism.</title>
        <authorList>
            <person name="Dong X."/>
            <person name="Chaisiri K."/>
            <person name="Xia D."/>
            <person name="Armstrong S.D."/>
            <person name="Fang Y."/>
            <person name="Donnelly M.J."/>
            <person name="Kadowaki T."/>
            <person name="McGarry J.W."/>
            <person name="Darby A.C."/>
            <person name="Makepeace B.L."/>
        </authorList>
    </citation>
    <scope>NUCLEOTIDE SEQUENCE [LARGE SCALE GENOMIC DNA]</scope>
    <source>
        <strain evidence="8">UoL-UT</strain>
    </source>
</reference>
<feature type="chain" id="PRO_5019575789" evidence="7">
    <location>
        <begin position="17"/>
        <end position="431"/>
    </location>
</feature>
<dbReference type="Gene3D" id="3.40.50.1820">
    <property type="entry name" value="alpha/beta hydrolase"/>
    <property type="match status" value="1"/>
</dbReference>
<evidence type="ECO:0000256" key="4">
    <source>
        <dbReference type="ARBA" id="ARBA00022729"/>
    </source>
</evidence>
<evidence type="ECO:0000256" key="5">
    <source>
        <dbReference type="ARBA" id="ARBA00022801"/>
    </source>
</evidence>
<dbReference type="OrthoDB" id="443318at2759"/>
<dbReference type="SUPFAM" id="SSF53474">
    <property type="entry name" value="alpha/beta-Hydrolases"/>
    <property type="match status" value="1"/>
</dbReference>
<accession>A0A443S0J0</accession>
<dbReference type="STRING" id="299467.A0A443S0J0"/>
<evidence type="ECO:0000313" key="8">
    <source>
        <dbReference type="EMBL" id="RWS21030.1"/>
    </source>
</evidence>
<gene>
    <name evidence="8" type="ORF">B4U80_09866</name>
</gene>
<comment type="caution">
    <text evidence="8">The sequence shown here is derived from an EMBL/GenBank/DDBJ whole genome shotgun (WGS) entry which is preliminary data.</text>
</comment>
<dbReference type="Proteomes" id="UP000288716">
    <property type="component" value="Unassembled WGS sequence"/>
</dbReference>
<evidence type="ECO:0000256" key="7">
    <source>
        <dbReference type="SAM" id="SignalP"/>
    </source>
</evidence>
<evidence type="ECO:0000256" key="3">
    <source>
        <dbReference type="ARBA" id="ARBA00022670"/>
    </source>
</evidence>
<keyword evidence="3" id="KW-0645">Protease</keyword>
<protein>
    <submittedName>
        <fullName evidence="8">Putative serine carboxypeptidase CPVL-like protein</fullName>
    </submittedName>
</protein>
<sequence>MKIFSLVFLFFATCYAFSLNLNIYYNDPLILTGFIENGNINFAKLLSRVTLKNFLDVESYAGFITVDKQNNGNLFFWFFKSEKANAPVAVWLQGGPGGSSLVGLFHENGPLEIMTDMTLARREYSWTTDFHMLYIDNPVGAGFSFADPNGYTSELSHITKHLYVFLEQFYKMFGEVKNNDLYLTGESYACKYIADLAHKIHEAGNPFNLKGLVIGGGFCDPQTQSKYGTFLYSKGLINATVYKQFLINENLMDQAMNEGDYLQGYVMWNALNRQAAKRVNTYNYKAPVGKFDVKHATIMNTTEMRRAAKLGNAKFYETFYVFHDHLEDFMKSVKPLFPTLMQHYKVLLYAGELDVIAAAPLMEKFVDSIEWKHRTEYLNTTYMPFVLDGRIIAYSKNVNNFTFARILDAGHLTPHDKPIETYALLLHFLND</sequence>
<feature type="signal peptide" evidence="7">
    <location>
        <begin position="1"/>
        <end position="16"/>
    </location>
</feature>